<dbReference type="Gene3D" id="3.40.50.1010">
    <property type="entry name" value="5'-nuclease"/>
    <property type="match status" value="1"/>
</dbReference>
<evidence type="ECO:0000259" key="1">
    <source>
        <dbReference type="Pfam" id="PF01850"/>
    </source>
</evidence>
<feature type="domain" description="PIN" evidence="1">
    <location>
        <begin position="7"/>
        <end position="113"/>
    </location>
</feature>
<evidence type="ECO:0000313" key="3">
    <source>
        <dbReference type="Proteomes" id="UP000178198"/>
    </source>
</evidence>
<dbReference type="InterPro" id="IPR029060">
    <property type="entry name" value="PIN-like_dom_sf"/>
</dbReference>
<dbReference type="InterPro" id="IPR002716">
    <property type="entry name" value="PIN_dom"/>
</dbReference>
<dbReference type="OrthoDB" id="676982at2"/>
<accession>A0A1D9PB32</accession>
<dbReference type="Proteomes" id="UP000178198">
    <property type="component" value="Chromosome"/>
</dbReference>
<evidence type="ECO:0000313" key="2">
    <source>
        <dbReference type="EMBL" id="AOZ99295.1"/>
    </source>
</evidence>
<organism evidence="2 3">
    <name type="scientific">Flavobacterium commune</name>
    <dbReference type="NCBI Taxonomy" id="1306519"/>
    <lineage>
        <taxon>Bacteria</taxon>
        <taxon>Pseudomonadati</taxon>
        <taxon>Bacteroidota</taxon>
        <taxon>Flavobacteriia</taxon>
        <taxon>Flavobacteriales</taxon>
        <taxon>Flavobacteriaceae</taxon>
        <taxon>Flavobacterium</taxon>
    </lineage>
</organism>
<reference evidence="2 3" key="1">
    <citation type="submission" date="2016-10" db="EMBL/GenBank/DDBJ databases">
        <title>Complete Genome Sequence of Flavobacterium sp. PK15.</title>
        <authorList>
            <person name="Ekwe A."/>
            <person name="Kim S.B."/>
        </authorList>
    </citation>
    <scope>NUCLEOTIDE SEQUENCE [LARGE SCALE GENOMIC DNA]</scope>
    <source>
        <strain evidence="2 3">PK15</strain>
    </source>
</reference>
<dbReference type="Pfam" id="PF01850">
    <property type="entry name" value="PIN"/>
    <property type="match status" value="1"/>
</dbReference>
<dbReference type="STRING" id="1306519.BIW12_07480"/>
<sequence>MKIDFLADTNFLIYLHEGKPFIEPFLNYNFGISFISEIELLGHKNISKQDEKSLKGLLKDSFVFNFSEDIKLQTIKLKQKYSIKLPDAIIASTSIIFQIPLITSDKGFKSVEELDLILLEN</sequence>
<dbReference type="SUPFAM" id="SSF88723">
    <property type="entry name" value="PIN domain-like"/>
    <property type="match status" value="1"/>
</dbReference>
<gene>
    <name evidence="2" type="ORF">BIW12_07480</name>
</gene>
<dbReference type="RefSeq" id="WP_071184548.1">
    <property type="nucleotide sequence ID" value="NZ_CP017774.1"/>
</dbReference>
<proteinExistence type="predicted"/>
<name>A0A1D9PB32_9FLAO</name>
<dbReference type="AlphaFoldDB" id="A0A1D9PB32"/>
<dbReference type="CDD" id="cd18738">
    <property type="entry name" value="PIN_VapC4-5_FitB-like"/>
    <property type="match status" value="1"/>
</dbReference>
<dbReference type="EMBL" id="CP017774">
    <property type="protein sequence ID" value="AOZ99295.1"/>
    <property type="molecule type" value="Genomic_DNA"/>
</dbReference>
<keyword evidence="3" id="KW-1185">Reference proteome</keyword>
<dbReference type="KEGG" id="fcm:BIW12_07480"/>
<protein>
    <recommendedName>
        <fullName evidence="1">PIN domain-containing protein</fullName>
    </recommendedName>
</protein>